<dbReference type="FunFam" id="3.10.50.40:FF:000026">
    <property type="entry name" value="Peptidyl-prolyl cis-trans isomerase"/>
    <property type="match status" value="1"/>
</dbReference>
<evidence type="ECO:0000256" key="5">
    <source>
        <dbReference type="RuleBase" id="RU363014"/>
    </source>
</evidence>
<dbReference type="PANTHER" id="PTHR10657:SF4">
    <property type="entry name" value="PEPTIDYL-PROLYL CIS-TRANS ISOMERASE-RELATED"/>
    <property type="match status" value="1"/>
</dbReference>
<comment type="catalytic activity">
    <reaction evidence="1 5">
        <text>[protein]-peptidylproline (omega=180) = [protein]-peptidylproline (omega=0)</text>
        <dbReference type="Rhea" id="RHEA:16237"/>
        <dbReference type="Rhea" id="RHEA-COMP:10747"/>
        <dbReference type="Rhea" id="RHEA-COMP:10748"/>
        <dbReference type="ChEBI" id="CHEBI:83833"/>
        <dbReference type="ChEBI" id="CHEBI:83834"/>
        <dbReference type="EC" id="5.2.1.8"/>
    </reaction>
</comment>
<dbReference type="AlphaFoldDB" id="A0A9P5XRB0"/>
<dbReference type="EMBL" id="MU151058">
    <property type="protein sequence ID" value="KAF9453901.1"/>
    <property type="molecule type" value="Genomic_DNA"/>
</dbReference>
<accession>A0A9P5XRB0</accession>
<dbReference type="PROSITE" id="PS50020">
    <property type="entry name" value="WW_DOMAIN_2"/>
    <property type="match status" value="1"/>
</dbReference>
<dbReference type="Pfam" id="PF00397">
    <property type="entry name" value="WW"/>
    <property type="match status" value="1"/>
</dbReference>
<dbReference type="EC" id="5.2.1.8" evidence="5"/>
<dbReference type="InterPro" id="IPR000297">
    <property type="entry name" value="PPIase_PpiC"/>
</dbReference>
<dbReference type="Gene3D" id="2.20.70.10">
    <property type="match status" value="1"/>
</dbReference>
<dbReference type="GO" id="GO:0005829">
    <property type="term" value="C:cytosol"/>
    <property type="evidence" value="ECO:0007669"/>
    <property type="project" value="TreeGrafter"/>
</dbReference>
<gene>
    <name evidence="8" type="ORF">P691DRAFT_799387</name>
</gene>
<feature type="domain" description="PpiC" evidence="7">
    <location>
        <begin position="58"/>
        <end position="172"/>
    </location>
</feature>
<dbReference type="InterPro" id="IPR001202">
    <property type="entry name" value="WW_dom"/>
</dbReference>
<evidence type="ECO:0000259" key="7">
    <source>
        <dbReference type="PROSITE" id="PS50198"/>
    </source>
</evidence>
<dbReference type="InterPro" id="IPR046357">
    <property type="entry name" value="PPIase_dom_sf"/>
</dbReference>
<reference evidence="8" key="1">
    <citation type="submission" date="2020-11" db="EMBL/GenBank/DDBJ databases">
        <authorList>
            <consortium name="DOE Joint Genome Institute"/>
            <person name="Ahrendt S."/>
            <person name="Riley R."/>
            <person name="Andreopoulos W."/>
            <person name="Labutti K."/>
            <person name="Pangilinan J."/>
            <person name="Ruiz-Duenas F.J."/>
            <person name="Barrasa J.M."/>
            <person name="Sanchez-Garcia M."/>
            <person name="Camarero S."/>
            <person name="Miyauchi S."/>
            <person name="Serrano A."/>
            <person name="Linde D."/>
            <person name="Babiker R."/>
            <person name="Drula E."/>
            <person name="Ayuso-Fernandez I."/>
            <person name="Pacheco R."/>
            <person name="Padilla G."/>
            <person name="Ferreira P."/>
            <person name="Barriuso J."/>
            <person name="Kellner H."/>
            <person name="Castanera R."/>
            <person name="Alfaro M."/>
            <person name="Ramirez L."/>
            <person name="Pisabarro A.G."/>
            <person name="Kuo A."/>
            <person name="Tritt A."/>
            <person name="Lipzen A."/>
            <person name="He G."/>
            <person name="Yan M."/>
            <person name="Ng V."/>
            <person name="Cullen D."/>
            <person name="Martin F."/>
            <person name="Rosso M.-N."/>
            <person name="Henrissat B."/>
            <person name="Hibbett D."/>
            <person name="Martinez A.T."/>
            <person name="Grigoriev I.V."/>
        </authorList>
    </citation>
    <scope>NUCLEOTIDE SEQUENCE</scope>
    <source>
        <strain evidence="8">MF-IS2</strain>
    </source>
</reference>
<dbReference type="PANTHER" id="PTHR10657">
    <property type="entry name" value="PEPTIDYL-PROLYL CIS-TRANS ISOMERASE"/>
    <property type="match status" value="1"/>
</dbReference>
<dbReference type="Pfam" id="PF00639">
    <property type="entry name" value="Rotamase"/>
    <property type="match status" value="1"/>
</dbReference>
<comment type="caution">
    <text evidence="8">The sequence shown here is derived from an EMBL/GenBank/DDBJ whole genome shotgun (WGS) entry which is preliminary data.</text>
</comment>
<name>A0A9P5XRB0_9AGAR</name>
<organism evidence="8 9">
    <name type="scientific">Macrolepiota fuliginosa MF-IS2</name>
    <dbReference type="NCBI Taxonomy" id="1400762"/>
    <lineage>
        <taxon>Eukaryota</taxon>
        <taxon>Fungi</taxon>
        <taxon>Dikarya</taxon>
        <taxon>Basidiomycota</taxon>
        <taxon>Agaricomycotina</taxon>
        <taxon>Agaricomycetes</taxon>
        <taxon>Agaricomycetidae</taxon>
        <taxon>Agaricales</taxon>
        <taxon>Agaricineae</taxon>
        <taxon>Agaricaceae</taxon>
        <taxon>Macrolepiota</taxon>
    </lineage>
</organism>
<dbReference type="PROSITE" id="PS50198">
    <property type="entry name" value="PPIC_PPIASE_2"/>
    <property type="match status" value="1"/>
</dbReference>
<dbReference type="InterPro" id="IPR051370">
    <property type="entry name" value="PPIase_Pin1"/>
</dbReference>
<evidence type="ECO:0000313" key="8">
    <source>
        <dbReference type="EMBL" id="KAF9453901.1"/>
    </source>
</evidence>
<evidence type="ECO:0000256" key="2">
    <source>
        <dbReference type="ARBA" id="ARBA00023110"/>
    </source>
</evidence>
<dbReference type="GO" id="GO:0003755">
    <property type="term" value="F:peptidyl-prolyl cis-trans isomerase activity"/>
    <property type="evidence" value="ECO:0007669"/>
    <property type="project" value="UniProtKB-UniRule"/>
</dbReference>
<proteinExistence type="predicted"/>
<dbReference type="CDD" id="cd00201">
    <property type="entry name" value="WW"/>
    <property type="match status" value="1"/>
</dbReference>
<keyword evidence="9" id="KW-1185">Reference proteome</keyword>
<dbReference type="InterPro" id="IPR036020">
    <property type="entry name" value="WW_dom_sf"/>
</dbReference>
<feature type="domain" description="WW" evidence="6">
    <location>
        <begin position="1"/>
        <end position="31"/>
    </location>
</feature>
<evidence type="ECO:0000259" key="6">
    <source>
        <dbReference type="PROSITE" id="PS50020"/>
    </source>
</evidence>
<evidence type="ECO:0000256" key="4">
    <source>
        <dbReference type="PROSITE-ProRule" id="PRU00278"/>
    </source>
</evidence>
<evidence type="ECO:0000256" key="1">
    <source>
        <dbReference type="ARBA" id="ARBA00000971"/>
    </source>
</evidence>
<dbReference type="OrthoDB" id="2530521at2759"/>
<dbReference type="SUPFAM" id="SSF51045">
    <property type="entry name" value="WW domain"/>
    <property type="match status" value="1"/>
</dbReference>
<evidence type="ECO:0000256" key="3">
    <source>
        <dbReference type="ARBA" id="ARBA00023235"/>
    </source>
</evidence>
<dbReference type="GO" id="GO:0005634">
    <property type="term" value="C:nucleus"/>
    <property type="evidence" value="ECO:0007669"/>
    <property type="project" value="TreeGrafter"/>
</dbReference>
<dbReference type="SUPFAM" id="SSF54534">
    <property type="entry name" value="FKBP-like"/>
    <property type="match status" value="1"/>
</dbReference>
<protein>
    <recommendedName>
        <fullName evidence="5">Peptidyl-prolyl cis-trans isomerase</fullName>
        <ecNumber evidence="5">5.2.1.8</ecNumber>
    </recommendedName>
</protein>
<dbReference type="SMART" id="SM00456">
    <property type="entry name" value="WW"/>
    <property type="match status" value="1"/>
</dbReference>
<dbReference type="Gene3D" id="3.10.50.40">
    <property type="match status" value="1"/>
</dbReference>
<dbReference type="GO" id="GO:0060261">
    <property type="term" value="P:positive regulation of transcription initiation by RNA polymerase II"/>
    <property type="evidence" value="ECO:0007669"/>
    <property type="project" value="UniProtKB-ARBA"/>
</dbReference>
<sequence length="172" mass="19461">MSWEVRMSNSKGMIYFYNADTKESIWTIPKGFSEEQVMAFTKADKYKDQLKKLLDGEKGQVRASHLLVKHKDSRRPSSWKEANITRSKEEAIEILRGYQKEINEAPQKNEKFAELASLVSDCSSHSNSGDLGWFGPGQMQKAFEEATYSLEIGSVSDIVTTDSGVHLIFRTA</sequence>
<dbReference type="Proteomes" id="UP000807342">
    <property type="component" value="Unassembled WGS sequence"/>
</dbReference>
<keyword evidence="3 4" id="KW-0413">Isomerase</keyword>
<evidence type="ECO:0000313" key="9">
    <source>
        <dbReference type="Proteomes" id="UP000807342"/>
    </source>
</evidence>
<keyword evidence="2 4" id="KW-0697">Rotamase</keyword>